<feature type="transmembrane region" description="Helical" evidence="2">
    <location>
        <begin position="29"/>
        <end position="50"/>
    </location>
</feature>
<dbReference type="PANTHER" id="PTHR37576">
    <property type="entry name" value="DEFECT AT LOW TEMPERATURE PROTEIN 1"/>
    <property type="match status" value="1"/>
</dbReference>
<accession>A0A1L7WUF9</accession>
<evidence type="ECO:0000256" key="2">
    <source>
        <dbReference type="SAM" id="Phobius"/>
    </source>
</evidence>
<keyword evidence="2" id="KW-0472">Membrane</keyword>
<proteinExistence type="predicted"/>
<reference evidence="3 4" key="1">
    <citation type="submission" date="2016-03" db="EMBL/GenBank/DDBJ databases">
        <authorList>
            <person name="Ploux O."/>
        </authorList>
    </citation>
    <scope>NUCLEOTIDE SEQUENCE [LARGE SCALE GENOMIC DNA]</scope>
    <source>
        <strain evidence="3 4">UAMH 11012</strain>
    </source>
</reference>
<feature type="transmembrane region" description="Helical" evidence="2">
    <location>
        <begin position="128"/>
        <end position="150"/>
    </location>
</feature>
<dbReference type="InterPro" id="IPR021514">
    <property type="entry name" value="DUF3176"/>
</dbReference>
<gene>
    <name evidence="3" type="ORF">PAC_06295</name>
</gene>
<dbReference type="EMBL" id="FJOG01000008">
    <property type="protein sequence ID" value="CZR56407.1"/>
    <property type="molecule type" value="Genomic_DNA"/>
</dbReference>
<sequence>MAQPQYSPVYRSELIHPKLKQAGTSLQKWLISISLFGICLSIFASALVVLRSNNQPVKSWNVRPSVMLAIVSSTMSALLSFLLSNGIAIIWWRSARRGTTIEHLHQMTNRGILFQPHKWKSRLFSDRGFSTIVFGTCAICIVGFATQPIAQQSTRTRTSDIMTDNVPMKIDILPQIPEGLSGVSSGGWQSSASFDFTAAAIQRYMNDTIRSHSSPGYTCDGTCYGTITAPGISVDCSSTAATANLYNKTVTEQYVFLLSFNLAEDDEGHPFINFTSTYSTSVDSSCHAIIITNTCSVYAARTPYPVTIQGNSITLSPRDTSEWNSSDRLYSPADSPDATDGTALGPLHGLMYLANTYFASYSSITWSGGSMTMPTKGIATEIFYIYSNSSHSCEWTWRSLDCRNICLDFPPSFHYLPTSNL</sequence>
<keyword evidence="4" id="KW-1185">Reference proteome</keyword>
<keyword evidence="2" id="KW-0812">Transmembrane</keyword>
<dbReference type="OrthoDB" id="5357734at2759"/>
<feature type="region of interest" description="Disordered" evidence="1">
    <location>
        <begin position="318"/>
        <end position="337"/>
    </location>
</feature>
<protein>
    <submittedName>
        <fullName evidence="3">Uncharacterized protein</fullName>
    </submittedName>
</protein>
<feature type="compositionally biased region" description="Polar residues" evidence="1">
    <location>
        <begin position="318"/>
        <end position="328"/>
    </location>
</feature>
<feature type="transmembrane region" description="Helical" evidence="2">
    <location>
        <begin position="70"/>
        <end position="92"/>
    </location>
</feature>
<organism evidence="3 4">
    <name type="scientific">Phialocephala subalpina</name>
    <dbReference type="NCBI Taxonomy" id="576137"/>
    <lineage>
        <taxon>Eukaryota</taxon>
        <taxon>Fungi</taxon>
        <taxon>Dikarya</taxon>
        <taxon>Ascomycota</taxon>
        <taxon>Pezizomycotina</taxon>
        <taxon>Leotiomycetes</taxon>
        <taxon>Helotiales</taxon>
        <taxon>Mollisiaceae</taxon>
        <taxon>Phialocephala</taxon>
        <taxon>Phialocephala fortinii species complex</taxon>
    </lineage>
</organism>
<dbReference type="Proteomes" id="UP000184330">
    <property type="component" value="Unassembled WGS sequence"/>
</dbReference>
<name>A0A1L7WUF9_9HELO</name>
<dbReference type="AlphaFoldDB" id="A0A1L7WUF9"/>
<keyword evidence="2" id="KW-1133">Transmembrane helix</keyword>
<evidence type="ECO:0000313" key="4">
    <source>
        <dbReference type="Proteomes" id="UP000184330"/>
    </source>
</evidence>
<dbReference type="PANTHER" id="PTHR37576:SF2">
    <property type="entry name" value="DEFECT AT LOW TEMPERATURE PROTEIN 1"/>
    <property type="match status" value="1"/>
</dbReference>
<evidence type="ECO:0000313" key="3">
    <source>
        <dbReference type="EMBL" id="CZR56407.1"/>
    </source>
</evidence>
<dbReference type="Pfam" id="PF11374">
    <property type="entry name" value="DUF3176"/>
    <property type="match status" value="1"/>
</dbReference>
<evidence type="ECO:0000256" key="1">
    <source>
        <dbReference type="SAM" id="MobiDB-lite"/>
    </source>
</evidence>